<dbReference type="InterPro" id="IPR054712">
    <property type="entry name" value="Cas3-like_dom"/>
</dbReference>
<keyword evidence="9" id="KW-0051">Antiviral defense</keyword>
<comment type="caution">
    <text evidence="12">The sequence shown here is derived from an EMBL/GenBank/DDBJ whole genome shotgun (WGS) entry which is preliminary data.</text>
</comment>
<evidence type="ECO:0000256" key="5">
    <source>
        <dbReference type="ARBA" id="ARBA00022741"/>
    </source>
</evidence>
<dbReference type="EMBL" id="MBDM01000007">
    <property type="protein sequence ID" value="OJG02557.1"/>
    <property type="molecule type" value="Genomic_DNA"/>
</dbReference>
<dbReference type="GO" id="GO:0016787">
    <property type="term" value="F:hydrolase activity"/>
    <property type="evidence" value="ECO:0007669"/>
    <property type="project" value="UniProtKB-KW"/>
</dbReference>
<dbReference type="Proteomes" id="UP000183671">
    <property type="component" value="Unassembled WGS sequence"/>
</dbReference>
<proteinExistence type="inferred from homology"/>
<evidence type="ECO:0000256" key="9">
    <source>
        <dbReference type="ARBA" id="ARBA00023118"/>
    </source>
</evidence>
<evidence type="ECO:0000313" key="13">
    <source>
        <dbReference type="EMBL" id="OJG02557.1"/>
    </source>
</evidence>
<evidence type="ECO:0000256" key="3">
    <source>
        <dbReference type="ARBA" id="ARBA00022722"/>
    </source>
</evidence>
<evidence type="ECO:0000256" key="6">
    <source>
        <dbReference type="ARBA" id="ARBA00022801"/>
    </source>
</evidence>
<evidence type="ECO:0000313" key="15">
    <source>
        <dbReference type="Proteomes" id="UP000183671"/>
    </source>
</evidence>
<dbReference type="NCBIfam" id="TIGR01596">
    <property type="entry name" value="cas3_HD"/>
    <property type="match status" value="1"/>
</dbReference>
<dbReference type="SMART" id="SM00487">
    <property type="entry name" value="DEXDc"/>
    <property type="match status" value="1"/>
</dbReference>
<dbReference type="InterPro" id="IPR014001">
    <property type="entry name" value="Helicase_ATP-bd"/>
</dbReference>
<dbReference type="GO" id="GO:0003724">
    <property type="term" value="F:RNA helicase activity"/>
    <property type="evidence" value="ECO:0007669"/>
    <property type="project" value="TreeGrafter"/>
</dbReference>
<dbReference type="EMBL" id="JPGB01000006">
    <property type="protein sequence ID" value="KEQ49452.1"/>
    <property type="molecule type" value="Genomic_DNA"/>
</dbReference>
<comment type="similarity">
    <text evidence="1">In the N-terminal section; belongs to the CRISPR-associated nuclease Cas3-HD family.</text>
</comment>
<organism evidence="12 14">
    <name type="scientific">Streptococcus oralis</name>
    <dbReference type="NCBI Taxonomy" id="1303"/>
    <lineage>
        <taxon>Bacteria</taxon>
        <taxon>Bacillati</taxon>
        <taxon>Bacillota</taxon>
        <taxon>Bacilli</taxon>
        <taxon>Lactobacillales</taxon>
        <taxon>Streptococcaceae</taxon>
        <taxon>Streptococcus</taxon>
    </lineage>
</organism>
<reference evidence="13 15" key="2">
    <citation type="submission" date="2016-07" db="EMBL/GenBank/DDBJ databases">
        <title>A clinical isolate of carbapenem-resistant Streptococcus oralis with altered penicillin binding proteins.</title>
        <authorList>
            <person name="Kanji J.N."/>
            <person name="Bharat A."/>
            <person name="Naidu P."/>
            <person name="Martin I."/>
            <person name="Mulvey M.R."/>
            <person name="Panaro C.D."/>
        </authorList>
    </citation>
    <scope>NUCLEOTIDE SEQUENCE [LARGE SCALE GENOMIC DNA]</scope>
    <source>
        <strain evidence="13 15">SC15-3744</strain>
    </source>
</reference>
<evidence type="ECO:0000259" key="10">
    <source>
        <dbReference type="PROSITE" id="PS51192"/>
    </source>
</evidence>
<keyword evidence="12" id="KW-0255">Endonuclease</keyword>
<dbReference type="InterPro" id="IPR011545">
    <property type="entry name" value="DEAD/DEAH_box_helicase_dom"/>
</dbReference>
<dbReference type="Proteomes" id="UP000028098">
    <property type="component" value="Unassembled WGS sequence"/>
</dbReference>
<keyword evidence="5" id="KW-0547">Nucleotide-binding</keyword>
<keyword evidence="6 12" id="KW-0378">Hydrolase</keyword>
<dbReference type="PATRIC" id="fig|1303.44.peg.1327"/>
<dbReference type="InterPro" id="IPR006474">
    <property type="entry name" value="Helicase_Cas3_CRISPR-ass_core"/>
</dbReference>
<dbReference type="Gene3D" id="3.40.50.300">
    <property type="entry name" value="P-loop containing nucleotide triphosphate hydrolases"/>
    <property type="match status" value="2"/>
</dbReference>
<evidence type="ECO:0000256" key="7">
    <source>
        <dbReference type="ARBA" id="ARBA00022806"/>
    </source>
</evidence>
<dbReference type="Pfam" id="PF22590">
    <property type="entry name" value="Cas3-like_C_2"/>
    <property type="match status" value="1"/>
</dbReference>
<feature type="domain" description="HD Cas3-type" evidence="11">
    <location>
        <begin position="18"/>
        <end position="230"/>
    </location>
</feature>
<dbReference type="GO" id="GO:0051607">
    <property type="term" value="P:defense response to virus"/>
    <property type="evidence" value="ECO:0007669"/>
    <property type="project" value="UniProtKB-KW"/>
</dbReference>
<reference evidence="12 14" key="1">
    <citation type="submission" date="2014-05" db="EMBL/GenBank/DDBJ databases">
        <authorList>
            <person name="Daugherty S.C."/>
            <person name="Tallon L.J."/>
            <person name="Sadzewicz L."/>
            <person name="Kilian M."/>
            <person name="Tettelin H."/>
        </authorList>
    </citation>
    <scope>NUCLEOTIDE SEQUENCE [LARGE SCALE GENOMIC DNA]</scope>
    <source>
        <strain evidence="12 14">SK143</strain>
    </source>
</reference>
<dbReference type="PROSITE" id="PS51643">
    <property type="entry name" value="HD_CAS3"/>
    <property type="match status" value="1"/>
</dbReference>
<keyword evidence="3" id="KW-0540">Nuclease</keyword>
<evidence type="ECO:0000259" key="11">
    <source>
        <dbReference type="PROSITE" id="PS51643"/>
    </source>
</evidence>
<dbReference type="PROSITE" id="PS51192">
    <property type="entry name" value="HELICASE_ATP_BIND_1"/>
    <property type="match status" value="1"/>
</dbReference>
<dbReference type="PANTHER" id="PTHR47963">
    <property type="entry name" value="DEAD-BOX ATP-DEPENDENT RNA HELICASE 47, MITOCHONDRIAL"/>
    <property type="match status" value="1"/>
</dbReference>
<comment type="similarity">
    <text evidence="2">In the central section; belongs to the CRISPR-associated helicase Cas3 family.</text>
</comment>
<evidence type="ECO:0000256" key="8">
    <source>
        <dbReference type="ARBA" id="ARBA00022840"/>
    </source>
</evidence>
<dbReference type="InterPro" id="IPR001650">
    <property type="entry name" value="Helicase_C-like"/>
</dbReference>
<evidence type="ECO:0000313" key="14">
    <source>
        <dbReference type="Proteomes" id="UP000028098"/>
    </source>
</evidence>
<dbReference type="Pfam" id="PF18395">
    <property type="entry name" value="Cas3_C"/>
    <property type="match status" value="1"/>
</dbReference>
<evidence type="ECO:0000256" key="4">
    <source>
        <dbReference type="ARBA" id="ARBA00022723"/>
    </source>
</evidence>
<dbReference type="Pfam" id="PF00270">
    <property type="entry name" value="DEAD"/>
    <property type="match status" value="1"/>
</dbReference>
<dbReference type="InterPro" id="IPR041372">
    <property type="entry name" value="Cas3_C"/>
</dbReference>
<dbReference type="CDD" id="cd17930">
    <property type="entry name" value="DEXHc_cas3"/>
    <property type="match status" value="1"/>
</dbReference>
<feature type="domain" description="Helicase ATP-binding" evidence="10">
    <location>
        <begin position="298"/>
        <end position="504"/>
    </location>
</feature>
<dbReference type="GO" id="GO:0004519">
    <property type="term" value="F:endonuclease activity"/>
    <property type="evidence" value="ECO:0007669"/>
    <property type="project" value="UniProtKB-KW"/>
</dbReference>
<protein>
    <submittedName>
        <fullName evidence="12">CRISPR-associated endonuclease Cas3-HD</fullName>
        <ecNumber evidence="12">3.1.-.-</ecNumber>
    </submittedName>
    <submittedName>
        <fullName evidence="13">CRISPR-associated helicase/endonuclease Cas3</fullName>
    </submittedName>
</protein>
<dbReference type="InterPro" id="IPR027417">
    <property type="entry name" value="P-loop_NTPase"/>
</dbReference>
<evidence type="ECO:0000313" key="12">
    <source>
        <dbReference type="EMBL" id="KEQ49452.1"/>
    </source>
</evidence>
<sequence length="926" mass="105763">MSKKKSDTLWAKKKEENGRFFWLPLSQHLEDTKNIIGLLWEHWLSEGQKKLIEDSLDSVTHDGGLGKRLAQFLAAVHDIGKATPAFQTQRGFANSDDLDIQLLEKLEQSGFTKISSLQLSSPKKSHHSLAGQYLLSSYGVQEDISTIIGGHHGRPIDTIEDVKNQGSYLSNYFQNESKESAIHKNWDLVQKEIFNGALDELGFDSVRELPRIKQPAQVILSGLLIMADWIASNEYYFPLLSVNEKEEVDKLRRLQDGFERWKKTSLWQPKYISKPDSLYKERFGFEPNNVQSTLSHVITQISKPGIVVLEAPMGLGKTEASLITAEQLATKTGRSGLFFGLPTQATSNGIFNRIEKWVESLKDDSEDILSIQLVHGKAALNEDFLKLKANTFNFDDIENGSVIINEWFSGRKTSALDDFVVGTVDQFLMLALKQKHLALRHLGFSKKVVIIDEVHAYDAYMSQYLMEAIKWMGAYGVPVVILSATLPSQQRENILKSYMSGMGIKWRDIENTDQLKTDVYPLITYNDGSEIYQVTTFNKQNIKDIHIIRLQEEQLLGTVKDALEGGGVVGIIVNTVRRSQELARNFSEIFGDDMVELLHSSFIATERIQKEKELLQQIGKNVDRPHKKVIIGTQVIEQSLDIDFDVMISDLAPMDLLIQRIGRLHRHQIERPQKHEIARFYVLGTSQELDFEEGSSFVYGDYLLARTQHFLPDIMRLPDDISPLVQKVYSPDFTIEFSSQEFQQKYLDAKTEHDVTIKNKETKARTYRINDPVLKISRHRNNSLIGWLKNLHPNDSEEKSNAQVRDVEDTIEVIALKKMSDGYSLFIENQDISQNIDNPLVAKKVAQNTLRLPMSLSKGYNIDQTIEELERYNNSYLSQWRNSSWLKGALGIIFDENNEFILNGFKLLYDKKYGITTERLNKNESI</sequence>
<dbReference type="Gene3D" id="1.10.3210.30">
    <property type="match status" value="1"/>
</dbReference>
<dbReference type="InterPro" id="IPR038257">
    <property type="entry name" value="CRISPR-assoc_Cas3_HD_sf"/>
</dbReference>
<dbReference type="EC" id="3.1.-.-" evidence="12"/>
<evidence type="ECO:0000256" key="1">
    <source>
        <dbReference type="ARBA" id="ARBA00006847"/>
    </source>
</evidence>
<evidence type="ECO:0000256" key="2">
    <source>
        <dbReference type="ARBA" id="ARBA00009046"/>
    </source>
</evidence>
<dbReference type="SMART" id="SM00490">
    <property type="entry name" value="HELICc"/>
    <property type="match status" value="1"/>
</dbReference>
<keyword evidence="8" id="KW-0067">ATP-binding</keyword>
<accession>A0A081R2M9</accession>
<dbReference type="Pfam" id="PF18019">
    <property type="entry name" value="Cas3_HD"/>
    <property type="match status" value="1"/>
</dbReference>
<name>A0A081R2M9_STROR</name>
<dbReference type="RefSeq" id="WP_000038364.1">
    <property type="nucleotide sequence ID" value="NZ_JPGB01000006.1"/>
</dbReference>
<dbReference type="AlphaFoldDB" id="A0A081R2M9"/>
<dbReference type="GO" id="GO:0003723">
    <property type="term" value="F:RNA binding"/>
    <property type="evidence" value="ECO:0007669"/>
    <property type="project" value="TreeGrafter"/>
</dbReference>
<keyword evidence="4" id="KW-0479">Metal-binding</keyword>
<dbReference type="GO" id="GO:0005524">
    <property type="term" value="F:ATP binding"/>
    <property type="evidence" value="ECO:0007669"/>
    <property type="project" value="UniProtKB-KW"/>
</dbReference>
<gene>
    <name evidence="13" type="ORF">BBP19_08040</name>
    <name evidence="12" type="ORF">SK143_1394</name>
</gene>
<dbReference type="SUPFAM" id="SSF52540">
    <property type="entry name" value="P-loop containing nucleoside triphosphate hydrolases"/>
    <property type="match status" value="1"/>
</dbReference>
<dbReference type="InterPro" id="IPR006483">
    <property type="entry name" value="CRISPR-assoc_Cas3_HD"/>
</dbReference>
<keyword evidence="7" id="KW-0347">Helicase</keyword>
<dbReference type="GO" id="GO:0046872">
    <property type="term" value="F:metal ion binding"/>
    <property type="evidence" value="ECO:0007669"/>
    <property type="project" value="UniProtKB-KW"/>
</dbReference>
<dbReference type="InterPro" id="IPR050547">
    <property type="entry name" value="DEAD_box_RNA_helicases"/>
</dbReference>
<dbReference type="PANTHER" id="PTHR47963:SF9">
    <property type="entry name" value="CRISPR-ASSOCIATED ENDONUCLEASE_HELICASE CAS3"/>
    <property type="match status" value="1"/>
</dbReference>
<dbReference type="NCBIfam" id="TIGR01587">
    <property type="entry name" value="cas3_core"/>
    <property type="match status" value="1"/>
</dbReference>
<dbReference type="CDD" id="cd09641">
    <property type="entry name" value="Cas3''_I"/>
    <property type="match status" value="1"/>
</dbReference>